<keyword evidence="8 14" id="KW-0227">DNA damage</keyword>
<keyword evidence="6" id="KW-0004">4Fe-4S</keyword>
<dbReference type="NCBIfam" id="TIGR01084">
    <property type="entry name" value="mutY"/>
    <property type="match status" value="1"/>
</dbReference>
<keyword evidence="9" id="KW-0378">Hydrolase</keyword>
<dbReference type="GO" id="GO:0051539">
    <property type="term" value="F:4 iron, 4 sulfur cluster binding"/>
    <property type="evidence" value="ECO:0007669"/>
    <property type="project" value="UniProtKB-UniRule"/>
</dbReference>
<keyword evidence="12" id="KW-0234">DNA repair</keyword>
<evidence type="ECO:0000256" key="6">
    <source>
        <dbReference type="ARBA" id="ARBA00022485"/>
    </source>
</evidence>
<dbReference type="Gene3D" id="1.10.1670.10">
    <property type="entry name" value="Helix-hairpin-Helix base-excision DNA repair enzymes (C-terminal)"/>
    <property type="match status" value="1"/>
</dbReference>
<protein>
    <recommendedName>
        <fullName evidence="5 14">Adenine DNA glycosylase</fullName>
        <ecNumber evidence="4 14">3.2.2.31</ecNumber>
    </recommendedName>
</protein>
<dbReference type="InterPro" id="IPR003651">
    <property type="entry name" value="Endonuclease3_FeS-loop_motif"/>
</dbReference>
<dbReference type="GO" id="GO:0034039">
    <property type="term" value="F:8-oxo-7,8-dihydroguanine DNA N-glycosylase activity"/>
    <property type="evidence" value="ECO:0007669"/>
    <property type="project" value="TreeGrafter"/>
</dbReference>
<dbReference type="Pfam" id="PF00730">
    <property type="entry name" value="HhH-GPD"/>
    <property type="match status" value="1"/>
</dbReference>
<dbReference type="SUPFAM" id="SSF48150">
    <property type="entry name" value="DNA-glycosylase"/>
    <property type="match status" value="1"/>
</dbReference>
<dbReference type="CDD" id="cd00056">
    <property type="entry name" value="ENDO3c"/>
    <property type="match status" value="1"/>
</dbReference>
<gene>
    <name evidence="16" type="ORF">BFS16_04460</name>
</gene>
<keyword evidence="7" id="KW-0479">Metal-binding</keyword>
<dbReference type="EMBL" id="NBAX01000003">
    <property type="protein sequence ID" value="PNP95618.1"/>
    <property type="molecule type" value="Genomic_DNA"/>
</dbReference>
<evidence type="ECO:0000256" key="10">
    <source>
        <dbReference type="ARBA" id="ARBA00023004"/>
    </source>
</evidence>
<evidence type="ECO:0000256" key="11">
    <source>
        <dbReference type="ARBA" id="ARBA00023014"/>
    </source>
</evidence>
<evidence type="ECO:0000256" key="8">
    <source>
        <dbReference type="ARBA" id="ARBA00022763"/>
    </source>
</evidence>
<proteinExistence type="inferred from homology"/>
<dbReference type="PANTHER" id="PTHR42944:SF1">
    <property type="entry name" value="ADENINE DNA GLYCOSYLASE"/>
    <property type="match status" value="1"/>
</dbReference>
<dbReference type="InterPro" id="IPR003265">
    <property type="entry name" value="HhH-GPD_domain"/>
</dbReference>
<evidence type="ECO:0000313" key="17">
    <source>
        <dbReference type="Proteomes" id="UP000236634"/>
    </source>
</evidence>
<evidence type="ECO:0000259" key="15">
    <source>
        <dbReference type="SMART" id="SM00478"/>
    </source>
</evidence>
<dbReference type="Pfam" id="PF10576">
    <property type="entry name" value="EndIII_4Fe-2S"/>
    <property type="match status" value="1"/>
</dbReference>
<dbReference type="InterPro" id="IPR044298">
    <property type="entry name" value="MIG/MutY"/>
</dbReference>
<keyword evidence="13 14" id="KW-0326">Glycosidase</keyword>
<dbReference type="GO" id="GO:0006284">
    <property type="term" value="P:base-excision repair"/>
    <property type="evidence" value="ECO:0007669"/>
    <property type="project" value="UniProtKB-UniRule"/>
</dbReference>
<dbReference type="SMART" id="SM00525">
    <property type="entry name" value="FES"/>
    <property type="match status" value="1"/>
</dbReference>
<dbReference type="FunFam" id="1.10.340.30:FF:000002">
    <property type="entry name" value="Adenine DNA glycosylase"/>
    <property type="match status" value="1"/>
</dbReference>
<dbReference type="InterPro" id="IPR023170">
    <property type="entry name" value="HhH_base_excis_C"/>
</dbReference>
<dbReference type="InterPro" id="IPR011257">
    <property type="entry name" value="DNA_glycosylase"/>
</dbReference>
<evidence type="ECO:0000256" key="1">
    <source>
        <dbReference type="ARBA" id="ARBA00000843"/>
    </source>
</evidence>
<dbReference type="InterPro" id="IPR015797">
    <property type="entry name" value="NUDIX_hydrolase-like_dom_sf"/>
</dbReference>
<dbReference type="GO" id="GO:0035485">
    <property type="term" value="F:adenine/guanine mispair binding"/>
    <property type="evidence" value="ECO:0007669"/>
    <property type="project" value="TreeGrafter"/>
</dbReference>
<accession>A0A2K0XME3</accession>
<dbReference type="EC" id="3.2.2.31" evidence="4 14"/>
<dbReference type="Pfam" id="PF14815">
    <property type="entry name" value="NUDIX_4"/>
    <property type="match status" value="1"/>
</dbReference>
<dbReference type="CDD" id="cd03431">
    <property type="entry name" value="NUDIX_DNA_Glycosylase_C-MutY"/>
    <property type="match status" value="1"/>
</dbReference>
<feature type="domain" description="HhH-GPD" evidence="15">
    <location>
        <begin position="48"/>
        <end position="197"/>
    </location>
</feature>
<comment type="catalytic activity">
    <reaction evidence="1 14">
        <text>Hydrolyzes free adenine bases from 7,8-dihydro-8-oxoguanine:adenine mismatched double-stranded DNA, leaving an apurinic site.</text>
        <dbReference type="EC" id="3.2.2.31"/>
    </reaction>
</comment>
<dbReference type="SMART" id="SM00478">
    <property type="entry name" value="ENDO3c"/>
    <property type="match status" value="1"/>
</dbReference>
<evidence type="ECO:0000256" key="7">
    <source>
        <dbReference type="ARBA" id="ARBA00022723"/>
    </source>
</evidence>
<organism evidence="16 17">
    <name type="scientific">Hoylesella timonensis</name>
    <dbReference type="NCBI Taxonomy" id="386414"/>
    <lineage>
        <taxon>Bacteria</taxon>
        <taxon>Pseudomonadati</taxon>
        <taxon>Bacteroidota</taxon>
        <taxon>Bacteroidia</taxon>
        <taxon>Bacteroidales</taxon>
        <taxon>Prevotellaceae</taxon>
        <taxon>Hoylesella</taxon>
    </lineage>
</organism>
<dbReference type="GO" id="GO:0046872">
    <property type="term" value="F:metal ion binding"/>
    <property type="evidence" value="ECO:0007669"/>
    <property type="project" value="UniProtKB-UniRule"/>
</dbReference>
<dbReference type="Gene3D" id="1.10.340.30">
    <property type="entry name" value="Hypothetical protein, domain 2"/>
    <property type="match status" value="1"/>
</dbReference>
<evidence type="ECO:0000256" key="12">
    <source>
        <dbReference type="ARBA" id="ARBA00023204"/>
    </source>
</evidence>
<dbReference type="PANTHER" id="PTHR42944">
    <property type="entry name" value="ADENINE DNA GLYCOSYLASE"/>
    <property type="match status" value="1"/>
</dbReference>
<comment type="function">
    <text evidence="2">Adenine glycosylase active on G-A mispairs. MutY also corrects error-prone DNA synthesis past GO lesions which are due to the oxidatively damaged form of guanine: 7,8-dihydro-8-oxoguanine (8-oxo-dGTP).</text>
</comment>
<evidence type="ECO:0000256" key="14">
    <source>
        <dbReference type="RuleBase" id="RU365096"/>
    </source>
</evidence>
<dbReference type="AlphaFoldDB" id="A0A2K0XME3"/>
<dbReference type="GO" id="GO:0032357">
    <property type="term" value="F:oxidized purine DNA binding"/>
    <property type="evidence" value="ECO:0007669"/>
    <property type="project" value="TreeGrafter"/>
</dbReference>
<dbReference type="InterPro" id="IPR029119">
    <property type="entry name" value="MutY_C"/>
</dbReference>
<evidence type="ECO:0000256" key="13">
    <source>
        <dbReference type="ARBA" id="ARBA00023295"/>
    </source>
</evidence>
<sequence length="344" mass="39090">MNDFMEHKDVVSTNPFAVTLLKWFQEYGRSLPWRETTDPYAIWLSEIILQQTRVQQGWEYWERFMHRFPHVEDLAAATQDEVLRLWQGLGYYSRARHLHEAAKQVVALGHFPHTMSELRAMKGVGDYTAAAIGSIAFGLPVAVVDGNVYRVLSRYFGISTPINTTEGQKEFAELAQSLLPTSAPSAYNQAIMDFGAIQCTPTSPRCLICPLADSCEALRSGKTAELPVKLRKLKIKKRHFSYIYLRCQGMTAFHKRSAGDIWQGLWEPLLIENADLPVFSAPLSLIKKGVKHVLTHQVLTADFYLVELNQRPSLPEDYIWIPEDELDQYALPRLIEILLASLPA</sequence>
<evidence type="ECO:0000256" key="5">
    <source>
        <dbReference type="ARBA" id="ARBA00022023"/>
    </source>
</evidence>
<evidence type="ECO:0000256" key="4">
    <source>
        <dbReference type="ARBA" id="ARBA00012045"/>
    </source>
</evidence>
<evidence type="ECO:0000256" key="3">
    <source>
        <dbReference type="ARBA" id="ARBA00008343"/>
    </source>
</evidence>
<dbReference type="PROSITE" id="PS00764">
    <property type="entry name" value="ENDONUCLEASE_III_1"/>
    <property type="match status" value="1"/>
</dbReference>
<evidence type="ECO:0000256" key="2">
    <source>
        <dbReference type="ARBA" id="ARBA00002933"/>
    </source>
</evidence>
<evidence type="ECO:0000256" key="9">
    <source>
        <dbReference type="ARBA" id="ARBA00022801"/>
    </source>
</evidence>
<dbReference type="InterPro" id="IPR004035">
    <property type="entry name" value="Endouclease-III_FeS-bd_BS"/>
</dbReference>
<dbReference type="SUPFAM" id="SSF55811">
    <property type="entry name" value="Nudix"/>
    <property type="match status" value="1"/>
</dbReference>
<comment type="cofactor">
    <cofactor evidence="14">
        <name>[4Fe-4S] cluster</name>
        <dbReference type="ChEBI" id="CHEBI:49883"/>
    </cofactor>
    <text evidence="14">Binds 1 [4Fe-4S] cluster.</text>
</comment>
<comment type="similarity">
    <text evidence="3 14">Belongs to the Nth/MutY family.</text>
</comment>
<keyword evidence="11" id="KW-0411">Iron-sulfur</keyword>
<dbReference type="Proteomes" id="UP000236634">
    <property type="component" value="Unassembled WGS sequence"/>
</dbReference>
<dbReference type="Gene3D" id="3.90.79.10">
    <property type="entry name" value="Nucleoside Triphosphate Pyrophosphohydrolase"/>
    <property type="match status" value="1"/>
</dbReference>
<reference evidence="16 17" key="1">
    <citation type="submission" date="2017-03" db="EMBL/GenBank/DDBJ databases">
        <authorList>
            <person name="Afonso C.L."/>
            <person name="Miller P.J."/>
            <person name="Scott M.A."/>
            <person name="Spackman E."/>
            <person name="Goraichik I."/>
            <person name="Dimitrov K.M."/>
            <person name="Suarez D.L."/>
            <person name="Swayne D.E."/>
        </authorList>
    </citation>
    <scope>NUCLEOTIDE SEQUENCE [LARGE SCALE GENOMIC DNA]</scope>
    <source>
        <strain evidence="16 17">DNF00076</strain>
    </source>
</reference>
<keyword evidence="10 14" id="KW-0408">Iron</keyword>
<evidence type="ECO:0000313" key="16">
    <source>
        <dbReference type="EMBL" id="PNP95618.1"/>
    </source>
</evidence>
<name>A0A2K0XME3_9BACT</name>
<dbReference type="GO" id="GO:0000701">
    <property type="term" value="F:purine-specific mismatch base pair DNA N-glycosylase activity"/>
    <property type="evidence" value="ECO:0007669"/>
    <property type="project" value="UniProtKB-EC"/>
</dbReference>
<comment type="caution">
    <text evidence="16">The sequence shown here is derived from an EMBL/GenBank/DDBJ whole genome shotgun (WGS) entry which is preliminary data.</text>
</comment>
<dbReference type="RefSeq" id="WP_103002939.1">
    <property type="nucleotide sequence ID" value="NZ_NBAX01000003.1"/>
</dbReference>
<dbReference type="InterPro" id="IPR005760">
    <property type="entry name" value="A/G_AdeGlyc_MutY"/>
</dbReference>
<dbReference type="GO" id="GO:0006298">
    <property type="term" value="P:mismatch repair"/>
    <property type="evidence" value="ECO:0007669"/>
    <property type="project" value="TreeGrafter"/>
</dbReference>